<dbReference type="PROSITE" id="PS51729">
    <property type="entry name" value="GNAT_YJDJ"/>
    <property type="match status" value="1"/>
</dbReference>
<keyword evidence="3" id="KW-1185">Reference proteome</keyword>
<evidence type="ECO:0000313" key="3">
    <source>
        <dbReference type="Proteomes" id="UP000253529"/>
    </source>
</evidence>
<dbReference type="Gene3D" id="3.40.630.30">
    <property type="match status" value="1"/>
</dbReference>
<dbReference type="RefSeq" id="WP_113892486.1">
    <property type="nucleotide sequence ID" value="NZ_QNRK01000042.1"/>
</dbReference>
<comment type="caution">
    <text evidence="2">The sequence shown here is derived from an EMBL/GenBank/DDBJ whole genome shotgun (WGS) entry which is preliminary data.</text>
</comment>
<reference evidence="2 3" key="1">
    <citation type="submission" date="2018-06" db="EMBL/GenBank/DDBJ databases">
        <title>Genomic Encyclopedia of Type Strains, Phase IV (KMG-IV): sequencing the most valuable type-strain genomes for metagenomic binning, comparative biology and taxonomic classification.</title>
        <authorList>
            <person name="Goeker M."/>
        </authorList>
    </citation>
    <scope>NUCLEOTIDE SEQUENCE [LARGE SCALE GENOMIC DNA]</scope>
    <source>
        <strain evidence="2 3">DSM 24875</strain>
    </source>
</reference>
<dbReference type="PANTHER" id="PTHR31435:SF10">
    <property type="entry name" value="BSR4717 PROTEIN"/>
    <property type="match status" value="1"/>
</dbReference>
<proteinExistence type="predicted"/>
<dbReference type="Proteomes" id="UP000253529">
    <property type="component" value="Unassembled WGS sequence"/>
</dbReference>
<dbReference type="InterPro" id="IPR045057">
    <property type="entry name" value="Gcn5-rel_NAT"/>
</dbReference>
<dbReference type="PANTHER" id="PTHR31435">
    <property type="entry name" value="PROTEIN NATD1"/>
    <property type="match status" value="1"/>
</dbReference>
<feature type="domain" description="N-acetyltransferase" evidence="1">
    <location>
        <begin position="10"/>
        <end position="98"/>
    </location>
</feature>
<dbReference type="AlphaFoldDB" id="A0A366EP76"/>
<name>A0A366EP76_9HYPH</name>
<sequence>MSDALRIEKEEQGAGGRYVARIDGRDGEAELIFTRRGARLISADHTEAPVSLRGTGAAQALVERMVADARASGFRIAPVCPFVLAWSKKHPEWSDVFAAPT</sequence>
<dbReference type="SUPFAM" id="SSF55729">
    <property type="entry name" value="Acyl-CoA N-acyltransferases (Nat)"/>
    <property type="match status" value="1"/>
</dbReference>
<dbReference type="EMBL" id="QNRK01000042">
    <property type="protein sequence ID" value="RBP03776.1"/>
    <property type="molecule type" value="Genomic_DNA"/>
</dbReference>
<evidence type="ECO:0000313" key="2">
    <source>
        <dbReference type="EMBL" id="RBP03776.1"/>
    </source>
</evidence>
<gene>
    <name evidence="2" type="ORF">DFR50_14223</name>
</gene>
<dbReference type="InterPro" id="IPR031165">
    <property type="entry name" value="GNAT_YJDJ"/>
</dbReference>
<dbReference type="InterPro" id="IPR016181">
    <property type="entry name" value="Acyl_CoA_acyltransferase"/>
</dbReference>
<organism evidence="2 3">
    <name type="scientific">Roseiarcus fermentans</name>
    <dbReference type="NCBI Taxonomy" id="1473586"/>
    <lineage>
        <taxon>Bacteria</taxon>
        <taxon>Pseudomonadati</taxon>
        <taxon>Pseudomonadota</taxon>
        <taxon>Alphaproteobacteria</taxon>
        <taxon>Hyphomicrobiales</taxon>
        <taxon>Roseiarcaceae</taxon>
        <taxon>Roseiarcus</taxon>
    </lineage>
</organism>
<dbReference type="OrthoDB" id="9800945at2"/>
<protein>
    <recommendedName>
        <fullName evidence="1">N-acetyltransferase domain-containing protein</fullName>
    </recommendedName>
</protein>
<evidence type="ECO:0000259" key="1">
    <source>
        <dbReference type="PROSITE" id="PS51729"/>
    </source>
</evidence>
<dbReference type="Pfam" id="PF14542">
    <property type="entry name" value="Acetyltransf_CG"/>
    <property type="match status" value="1"/>
</dbReference>
<accession>A0A366EP76</accession>